<dbReference type="OrthoDB" id="9792005at2"/>
<dbReference type="Gene3D" id="3.40.50.720">
    <property type="entry name" value="NAD(P)-binding Rossmann-like Domain"/>
    <property type="match status" value="1"/>
</dbReference>
<sequence length="323" mass="36011">MKDVIDDLEKVFILHNKKDYVLPYKVSLRWGDKHTEETRGRINAMPGYVGGDTNIAGIKWIGSGPQNPMKYDLPRASALIILNDAEKMLPLAIMDGTIISAMRTGGVTGTATKYLARPDSKIAGIIGAGTQNRTQIMAIKTVMPKLSKVKVYDLYLERSKRFAVEVSEELGIEVVPVLSAEEAIRDTDIIVTATTAKEPIVKAEWIGEGCFYSHVGGHEAEFDVISKANKIVVDDWEQIKHRGTQTLAIMHEKNEMKDENIYAEIGDIITQKKKGRENETEFIYFNGVGMALEDIIVANRIYSKALENGVGTVLELWDKPIWI</sequence>
<dbReference type="InterPro" id="IPR003462">
    <property type="entry name" value="ODC_Mu_crystall"/>
</dbReference>
<dbReference type="EMBL" id="NIBG01000006">
    <property type="protein sequence ID" value="PAB59765.1"/>
    <property type="molecule type" value="Genomic_DNA"/>
</dbReference>
<gene>
    <name evidence="1" type="ORF">CCE28_08540</name>
</gene>
<dbReference type="SUPFAM" id="SSF51735">
    <property type="entry name" value="NAD(P)-binding Rossmann-fold domains"/>
    <property type="match status" value="1"/>
</dbReference>
<dbReference type="Proteomes" id="UP000216024">
    <property type="component" value="Unassembled WGS sequence"/>
</dbReference>
<keyword evidence="2" id="KW-1185">Reference proteome</keyword>
<comment type="caution">
    <text evidence="1">The sequence shown here is derived from an EMBL/GenBank/DDBJ whole genome shotgun (WGS) entry which is preliminary data.</text>
</comment>
<dbReference type="PANTHER" id="PTHR13812">
    <property type="entry name" value="KETIMINE REDUCTASE MU-CRYSTALLIN"/>
    <property type="match status" value="1"/>
</dbReference>
<dbReference type="GO" id="GO:0005737">
    <property type="term" value="C:cytoplasm"/>
    <property type="evidence" value="ECO:0007669"/>
    <property type="project" value="TreeGrafter"/>
</dbReference>
<evidence type="ECO:0000313" key="1">
    <source>
        <dbReference type="EMBL" id="PAB59765.1"/>
    </source>
</evidence>
<dbReference type="PIRSF" id="PIRSF001439">
    <property type="entry name" value="CryM"/>
    <property type="match status" value="1"/>
</dbReference>
<name>A0A267MLL5_9FIRM</name>
<accession>A0A267MLL5</accession>
<evidence type="ECO:0000313" key="2">
    <source>
        <dbReference type="Proteomes" id="UP000216024"/>
    </source>
</evidence>
<protein>
    <submittedName>
        <fullName evidence="1">Ornithine cyclodeaminase</fullName>
    </submittedName>
</protein>
<dbReference type="Pfam" id="PF02423">
    <property type="entry name" value="OCD_Mu_crystall"/>
    <property type="match status" value="1"/>
</dbReference>
<dbReference type="InterPro" id="IPR036291">
    <property type="entry name" value="NAD(P)-bd_dom_sf"/>
</dbReference>
<proteinExistence type="predicted"/>
<dbReference type="Gene3D" id="3.30.1780.10">
    <property type="entry name" value="ornithine cyclodeaminase, domain 1"/>
    <property type="match status" value="1"/>
</dbReference>
<organism evidence="1 2">
    <name type="scientific">Anaeromicrobium sediminis</name>
    <dbReference type="NCBI Taxonomy" id="1478221"/>
    <lineage>
        <taxon>Bacteria</taxon>
        <taxon>Bacillati</taxon>
        <taxon>Bacillota</taxon>
        <taxon>Clostridia</taxon>
        <taxon>Peptostreptococcales</taxon>
        <taxon>Thermotaleaceae</taxon>
        <taxon>Anaeromicrobium</taxon>
    </lineage>
</organism>
<dbReference type="InterPro" id="IPR023401">
    <property type="entry name" value="ODC_N"/>
</dbReference>
<reference evidence="1 2" key="1">
    <citation type="submission" date="2017-06" db="EMBL/GenBank/DDBJ databases">
        <title>Draft genome sequence of anaerobic fermentative bacterium Anaeromicrobium sediminis DY2726D isolated from West Pacific Ocean sediments.</title>
        <authorList>
            <person name="Zeng X."/>
        </authorList>
    </citation>
    <scope>NUCLEOTIDE SEQUENCE [LARGE SCALE GENOMIC DNA]</scope>
    <source>
        <strain evidence="1 2">DY2726D</strain>
    </source>
</reference>
<dbReference type="AlphaFoldDB" id="A0A267MLL5"/>
<dbReference type="PANTHER" id="PTHR13812:SF19">
    <property type="entry name" value="KETIMINE REDUCTASE MU-CRYSTALLIN"/>
    <property type="match status" value="1"/>
</dbReference>